<name>A0ABN6NBG3_9BACT</name>
<evidence type="ECO:0008006" key="4">
    <source>
        <dbReference type="Google" id="ProtNLM"/>
    </source>
</evidence>
<organism evidence="2 3">
    <name type="scientific">Anaeromyxobacter paludicola</name>
    <dbReference type="NCBI Taxonomy" id="2918171"/>
    <lineage>
        <taxon>Bacteria</taxon>
        <taxon>Pseudomonadati</taxon>
        <taxon>Myxococcota</taxon>
        <taxon>Myxococcia</taxon>
        <taxon>Myxococcales</taxon>
        <taxon>Cystobacterineae</taxon>
        <taxon>Anaeromyxobacteraceae</taxon>
        <taxon>Anaeromyxobacter</taxon>
    </lineage>
</organism>
<reference evidence="3" key="1">
    <citation type="journal article" date="2022" name="Int. J. Syst. Evol. Microbiol.">
        <title>Anaeromyxobacter oryzae sp. nov., Anaeromyxobacter diazotrophicus sp. nov. and Anaeromyxobacter paludicola sp. nov., isolated from paddy soils.</title>
        <authorList>
            <person name="Itoh H."/>
            <person name="Xu Z."/>
            <person name="Mise K."/>
            <person name="Masuda Y."/>
            <person name="Ushijima N."/>
            <person name="Hayakawa C."/>
            <person name="Shiratori Y."/>
            <person name="Senoo K."/>
        </authorList>
    </citation>
    <scope>NUCLEOTIDE SEQUENCE [LARGE SCALE GENOMIC DNA]</scope>
    <source>
        <strain evidence="3">Red630</strain>
    </source>
</reference>
<gene>
    <name evidence="2" type="ORF">AMPC_28130</name>
</gene>
<keyword evidence="1" id="KW-0472">Membrane</keyword>
<keyword evidence="1" id="KW-1133">Transmembrane helix</keyword>
<dbReference type="InterPro" id="IPR032820">
    <property type="entry name" value="ATPase_put"/>
</dbReference>
<proteinExistence type="predicted"/>
<evidence type="ECO:0000256" key="1">
    <source>
        <dbReference type="SAM" id="Phobius"/>
    </source>
</evidence>
<accession>A0ABN6NBG3</accession>
<dbReference type="Pfam" id="PF09527">
    <property type="entry name" value="ATPase_gene1"/>
    <property type="match status" value="1"/>
</dbReference>
<feature type="transmembrane region" description="Helical" evidence="1">
    <location>
        <begin position="61"/>
        <end position="83"/>
    </location>
</feature>
<evidence type="ECO:0000313" key="3">
    <source>
        <dbReference type="Proteomes" id="UP001162734"/>
    </source>
</evidence>
<keyword evidence="3" id="KW-1185">Reference proteome</keyword>
<dbReference type="Proteomes" id="UP001162734">
    <property type="component" value="Chromosome"/>
</dbReference>
<dbReference type="EMBL" id="AP025592">
    <property type="protein sequence ID" value="BDG09700.1"/>
    <property type="molecule type" value="Genomic_DNA"/>
</dbReference>
<dbReference type="RefSeq" id="WP_248341973.1">
    <property type="nucleotide sequence ID" value="NZ_AP025592.1"/>
</dbReference>
<feature type="transmembrane region" description="Helical" evidence="1">
    <location>
        <begin position="30"/>
        <end position="49"/>
    </location>
</feature>
<protein>
    <recommendedName>
        <fullName evidence="4">ATP synthase protein I</fullName>
    </recommendedName>
</protein>
<keyword evidence="1" id="KW-0812">Transmembrane</keyword>
<evidence type="ECO:0000313" key="2">
    <source>
        <dbReference type="EMBL" id="BDG09700.1"/>
    </source>
</evidence>
<sequence length="89" mass="9554">MADPGDRERRDRDDEGLSGLAEGYRKAAPFLAASTQLVAAVGVFTFLGYWLDKKLHHTVPWLLMVGAVVGAVGGFVSFFKTVLGAGKDK</sequence>